<name>A0A183B5H7_9TREM</name>
<feature type="compositionally biased region" description="Basic and acidic residues" evidence="1">
    <location>
        <begin position="122"/>
        <end position="131"/>
    </location>
</feature>
<accession>A0A183B5H7</accession>
<gene>
    <name evidence="2" type="ORF">ECPE_LOCUS14460</name>
</gene>
<feature type="compositionally biased region" description="Basic and acidic residues" evidence="1">
    <location>
        <begin position="193"/>
        <end position="203"/>
    </location>
</feature>
<dbReference type="EMBL" id="UZAN01057624">
    <property type="protein sequence ID" value="VDP91732.1"/>
    <property type="molecule type" value="Genomic_DNA"/>
</dbReference>
<evidence type="ECO:0000313" key="2">
    <source>
        <dbReference type="EMBL" id="VDP91732.1"/>
    </source>
</evidence>
<feature type="compositionally biased region" description="Polar residues" evidence="1">
    <location>
        <begin position="246"/>
        <end position="265"/>
    </location>
</feature>
<dbReference type="Proteomes" id="UP000272942">
    <property type="component" value="Unassembled WGS sequence"/>
</dbReference>
<dbReference type="AlphaFoldDB" id="A0A183B5H7"/>
<feature type="compositionally biased region" description="Acidic residues" evidence="1">
    <location>
        <begin position="276"/>
        <end position="288"/>
    </location>
</feature>
<sequence>MIMKYNDVKLFGHKVDATWFRDIRKARKKGGVLLEDAYLEDHPWECEDLDSHRRVDITDHPLRGNEFRQAILVLLIHTALTPKVVTVGACSPPPEGSPNKTERLPTMGLQSSRSPVESGTPIHRDFTRQPVEKASTVESTQPVSGTVSPAVSPKKKRSKKLKKHGRGHRHGKRKRRDKELVAYLSGSESPEVEQERSSLRHGYDQQQSQSQQQQQQQQQQEQQLTESEKERIPITGGWKSPEPRNQIVSERLTFNLNESDIPTNNHFEETEITMIELEEGEEVDDEQPVDNASKESKNEDEQRGETTITQEEDENRTMETDTGQISLEDICLPQEPVAESTDLLEPDRMESRNVVPKAPLQTAADRIPEGPALPDNFILNEPEEPVYIGEGPDLPPDHYAQSSGGPSDESDRPCKPDDQIGFKSTLC</sequence>
<reference evidence="2 3" key="2">
    <citation type="submission" date="2018-11" db="EMBL/GenBank/DDBJ databases">
        <authorList>
            <consortium name="Pathogen Informatics"/>
        </authorList>
    </citation>
    <scope>NUCLEOTIDE SEQUENCE [LARGE SCALE GENOMIC DNA]</scope>
    <source>
        <strain evidence="2 3">Egypt</strain>
    </source>
</reference>
<feature type="compositionally biased region" description="Low complexity" evidence="1">
    <location>
        <begin position="205"/>
        <end position="223"/>
    </location>
</feature>
<protein>
    <submittedName>
        <fullName evidence="4">BRCT domain-containing protein</fullName>
    </submittedName>
</protein>
<proteinExistence type="predicted"/>
<keyword evidence="3" id="KW-1185">Reference proteome</keyword>
<feature type="compositionally biased region" description="Polar residues" evidence="1">
    <location>
        <begin position="136"/>
        <end position="149"/>
    </location>
</feature>
<dbReference type="WBParaSite" id="ECPE_0001450201-mRNA-1">
    <property type="protein sequence ID" value="ECPE_0001450201-mRNA-1"/>
    <property type="gene ID" value="ECPE_0001450201"/>
</dbReference>
<feature type="compositionally biased region" description="Basic residues" evidence="1">
    <location>
        <begin position="153"/>
        <end position="176"/>
    </location>
</feature>
<feature type="compositionally biased region" description="Basic and acidic residues" evidence="1">
    <location>
        <begin position="409"/>
        <end position="420"/>
    </location>
</feature>
<feature type="compositionally biased region" description="Basic and acidic residues" evidence="1">
    <location>
        <begin position="292"/>
        <end position="304"/>
    </location>
</feature>
<evidence type="ECO:0000256" key="1">
    <source>
        <dbReference type="SAM" id="MobiDB-lite"/>
    </source>
</evidence>
<evidence type="ECO:0000313" key="3">
    <source>
        <dbReference type="Proteomes" id="UP000272942"/>
    </source>
</evidence>
<evidence type="ECO:0000313" key="4">
    <source>
        <dbReference type="WBParaSite" id="ECPE_0001450201-mRNA-1"/>
    </source>
</evidence>
<feature type="region of interest" description="Disordered" evidence="1">
    <location>
        <begin position="89"/>
        <end position="427"/>
    </location>
</feature>
<reference evidence="4" key="1">
    <citation type="submission" date="2016-06" db="UniProtKB">
        <authorList>
            <consortium name="WormBaseParasite"/>
        </authorList>
    </citation>
    <scope>IDENTIFICATION</scope>
</reference>
<feature type="compositionally biased region" description="Polar residues" evidence="1">
    <location>
        <begin position="108"/>
        <end position="117"/>
    </location>
</feature>
<organism evidence="4">
    <name type="scientific">Echinostoma caproni</name>
    <dbReference type="NCBI Taxonomy" id="27848"/>
    <lineage>
        <taxon>Eukaryota</taxon>
        <taxon>Metazoa</taxon>
        <taxon>Spiralia</taxon>
        <taxon>Lophotrochozoa</taxon>
        <taxon>Platyhelminthes</taxon>
        <taxon>Trematoda</taxon>
        <taxon>Digenea</taxon>
        <taxon>Plagiorchiida</taxon>
        <taxon>Echinostomata</taxon>
        <taxon>Echinostomatoidea</taxon>
        <taxon>Echinostomatidae</taxon>
        <taxon>Echinostoma</taxon>
    </lineage>
</organism>